<accession>A0A1W9YV43</accession>
<keyword evidence="2 7" id="KW-0813">Transport</keyword>
<evidence type="ECO:0000256" key="5">
    <source>
        <dbReference type="ARBA" id="ARBA00022989"/>
    </source>
</evidence>
<dbReference type="AlphaFoldDB" id="A0A1W9YV43"/>
<dbReference type="Gene3D" id="1.10.3720.10">
    <property type="entry name" value="MetI-like"/>
    <property type="match status" value="1"/>
</dbReference>
<reference evidence="9 10" key="1">
    <citation type="submission" date="2017-02" db="EMBL/GenBank/DDBJ databases">
        <title>The new phylogeny of genus Mycobacterium.</title>
        <authorList>
            <person name="Tortoli E."/>
            <person name="Trovato A."/>
            <person name="Cirillo D.M."/>
        </authorList>
    </citation>
    <scope>NUCLEOTIDE SEQUENCE [LARGE SCALE GENOMIC DNA]</scope>
    <source>
        <strain evidence="9 10">DSM 45578</strain>
    </source>
</reference>
<dbReference type="SUPFAM" id="SSF161098">
    <property type="entry name" value="MetI-like"/>
    <property type="match status" value="1"/>
</dbReference>
<evidence type="ECO:0000256" key="7">
    <source>
        <dbReference type="RuleBase" id="RU363032"/>
    </source>
</evidence>
<gene>
    <name evidence="9" type="ORF">BST17_17285</name>
</gene>
<feature type="transmembrane region" description="Helical" evidence="7">
    <location>
        <begin position="249"/>
        <end position="271"/>
    </location>
</feature>
<evidence type="ECO:0000256" key="4">
    <source>
        <dbReference type="ARBA" id="ARBA00022692"/>
    </source>
</evidence>
<evidence type="ECO:0000313" key="9">
    <source>
        <dbReference type="EMBL" id="ORA03630.1"/>
    </source>
</evidence>
<dbReference type="Proteomes" id="UP000192366">
    <property type="component" value="Unassembled WGS sequence"/>
</dbReference>
<dbReference type="GO" id="GO:0055085">
    <property type="term" value="P:transmembrane transport"/>
    <property type="evidence" value="ECO:0007669"/>
    <property type="project" value="InterPro"/>
</dbReference>
<feature type="domain" description="ABC transmembrane type-1" evidence="8">
    <location>
        <begin position="86"/>
        <end position="275"/>
    </location>
</feature>
<feature type="transmembrane region" description="Helical" evidence="7">
    <location>
        <begin position="24"/>
        <end position="46"/>
    </location>
</feature>
<dbReference type="PANTHER" id="PTHR43386">
    <property type="entry name" value="OLIGOPEPTIDE TRANSPORT SYSTEM PERMEASE PROTEIN APPC"/>
    <property type="match status" value="1"/>
</dbReference>
<keyword evidence="4 7" id="KW-0812">Transmembrane</keyword>
<evidence type="ECO:0000259" key="8">
    <source>
        <dbReference type="PROSITE" id="PS50928"/>
    </source>
</evidence>
<comment type="subcellular location">
    <subcellularLocation>
        <location evidence="1 7">Cell membrane</location>
        <topology evidence="1 7">Multi-pass membrane protein</topology>
    </subcellularLocation>
</comment>
<feature type="transmembrane region" description="Helical" evidence="7">
    <location>
        <begin position="87"/>
        <end position="113"/>
    </location>
</feature>
<dbReference type="OrthoDB" id="9812701at2"/>
<keyword evidence="5 7" id="KW-1133">Transmembrane helix</keyword>
<name>A0A1W9YV43_MYCBA</name>
<keyword evidence="10" id="KW-1185">Reference proteome</keyword>
<dbReference type="PROSITE" id="PS50928">
    <property type="entry name" value="ABC_TM1"/>
    <property type="match status" value="1"/>
</dbReference>
<proteinExistence type="inferred from homology"/>
<dbReference type="PANTHER" id="PTHR43386:SF1">
    <property type="entry name" value="D,D-DIPEPTIDE TRANSPORT SYSTEM PERMEASE PROTEIN DDPC-RELATED"/>
    <property type="match status" value="1"/>
</dbReference>
<comment type="caution">
    <text evidence="9">The sequence shown here is derived from an EMBL/GenBank/DDBJ whole genome shotgun (WGS) entry which is preliminary data.</text>
</comment>
<comment type="similarity">
    <text evidence="7">Belongs to the binding-protein-dependent transport system permease family.</text>
</comment>
<dbReference type="EMBL" id="MVHJ01000014">
    <property type="protein sequence ID" value="ORA03630.1"/>
    <property type="molecule type" value="Genomic_DNA"/>
</dbReference>
<evidence type="ECO:0000256" key="1">
    <source>
        <dbReference type="ARBA" id="ARBA00004651"/>
    </source>
</evidence>
<evidence type="ECO:0000313" key="10">
    <source>
        <dbReference type="Proteomes" id="UP000192366"/>
    </source>
</evidence>
<dbReference type="RefSeq" id="WP_083060122.1">
    <property type="nucleotide sequence ID" value="NZ_JACKVM010000014.1"/>
</dbReference>
<dbReference type="InterPro" id="IPR035906">
    <property type="entry name" value="MetI-like_sf"/>
</dbReference>
<evidence type="ECO:0000256" key="3">
    <source>
        <dbReference type="ARBA" id="ARBA00022475"/>
    </source>
</evidence>
<feature type="transmembrane region" description="Helical" evidence="7">
    <location>
        <begin position="150"/>
        <end position="168"/>
    </location>
</feature>
<dbReference type="GO" id="GO:0005886">
    <property type="term" value="C:plasma membrane"/>
    <property type="evidence" value="ECO:0007669"/>
    <property type="project" value="UniProtKB-SubCell"/>
</dbReference>
<sequence>MTVIDAAPTPAATARAPRRRTLTLWDAPPVLFLLLVTAMIIAPTLIAPYDPLQENPDLALAGPSLAHPFGTDYIGRDLLSRVVAGTAATIAGSFIAVVIGLVAGTILGLLAAYFGRATDSIISRIIDVLLSIPTLLLSITIIVALGFGTVNAAIAVGVSSIAVFARLARSEVLATRHLPFVEASEHLGAGHLTLLFRHVLPNSYSAVLSLAALQFGTAILAIASLSFLGYGAQPPDPEWGLLISEGRNYINSAPGLVYFPAIAIVLTVMSLSRLAQLIRKKVG</sequence>
<feature type="transmembrane region" description="Helical" evidence="7">
    <location>
        <begin position="206"/>
        <end position="229"/>
    </location>
</feature>
<keyword evidence="3" id="KW-1003">Cell membrane</keyword>
<protein>
    <submittedName>
        <fullName evidence="9">Peptide ABC transporter permease</fullName>
    </submittedName>
</protein>
<organism evidence="9 10">
    <name type="scientific">Mycolicibacterium bacteremicum</name>
    <name type="common">Mycobacterium bacteremicum</name>
    <dbReference type="NCBI Taxonomy" id="564198"/>
    <lineage>
        <taxon>Bacteria</taxon>
        <taxon>Bacillati</taxon>
        <taxon>Actinomycetota</taxon>
        <taxon>Actinomycetes</taxon>
        <taxon>Mycobacteriales</taxon>
        <taxon>Mycobacteriaceae</taxon>
        <taxon>Mycolicibacterium</taxon>
    </lineage>
</organism>
<evidence type="ECO:0000256" key="6">
    <source>
        <dbReference type="ARBA" id="ARBA00023136"/>
    </source>
</evidence>
<feature type="transmembrane region" description="Helical" evidence="7">
    <location>
        <begin position="125"/>
        <end position="144"/>
    </location>
</feature>
<dbReference type="InterPro" id="IPR050366">
    <property type="entry name" value="BP-dependent_transpt_permease"/>
</dbReference>
<evidence type="ECO:0000256" key="2">
    <source>
        <dbReference type="ARBA" id="ARBA00022448"/>
    </source>
</evidence>
<dbReference type="Pfam" id="PF00528">
    <property type="entry name" value="BPD_transp_1"/>
    <property type="match status" value="1"/>
</dbReference>
<dbReference type="InterPro" id="IPR000515">
    <property type="entry name" value="MetI-like"/>
</dbReference>
<dbReference type="STRING" id="564198.BST17_17285"/>
<dbReference type="CDD" id="cd06261">
    <property type="entry name" value="TM_PBP2"/>
    <property type="match status" value="1"/>
</dbReference>
<keyword evidence="6 7" id="KW-0472">Membrane</keyword>